<evidence type="ECO:0000259" key="5">
    <source>
        <dbReference type="PROSITE" id="PS51898"/>
    </source>
</evidence>
<dbReference type="RefSeq" id="WP_324267017.1">
    <property type="nucleotide sequence ID" value="NZ_JAWLNX010000013.1"/>
</dbReference>
<proteinExistence type="inferred from homology"/>
<dbReference type="InterPro" id="IPR013762">
    <property type="entry name" value="Integrase-like_cat_sf"/>
</dbReference>
<dbReference type="PROSITE" id="PS51898">
    <property type="entry name" value="TYR_RECOMBINASE"/>
    <property type="match status" value="1"/>
</dbReference>
<comment type="similarity">
    <text evidence="1">Belongs to the 'phage' integrase family.</text>
</comment>
<keyword evidence="4" id="KW-0233">DNA recombination</keyword>
<dbReference type="EMBL" id="JAWLNX010000013">
    <property type="protein sequence ID" value="MEB3369530.1"/>
    <property type="molecule type" value="Genomic_DNA"/>
</dbReference>
<dbReference type="Gene3D" id="1.10.150.130">
    <property type="match status" value="1"/>
</dbReference>
<keyword evidence="3" id="KW-0238">DNA-binding</keyword>
<dbReference type="InterPro" id="IPR010998">
    <property type="entry name" value="Integrase_recombinase_N"/>
</dbReference>
<evidence type="ECO:0000313" key="7">
    <source>
        <dbReference type="Proteomes" id="UP001327093"/>
    </source>
</evidence>
<keyword evidence="7" id="KW-1185">Reference proteome</keyword>
<dbReference type="Gene3D" id="1.10.443.10">
    <property type="entry name" value="Intergrase catalytic core"/>
    <property type="match status" value="1"/>
</dbReference>
<dbReference type="PANTHER" id="PTHR30629:SF2">
    <property type="entry name" value="PROPHAGE INTEGRASE INTS-RELATED"/>
    <property type="match status" value="1"/>
</dbReference>
<dbReference type="InterPro" id="IPR053876">
    <property type="entry name" value="Phage_int_M"/>
</dbReference>
<evidence type="ECO:0000256" key="2">
    <source>
        <dbReference type="ARBA" id="ARBA00022908"/>
    </source>
</evidence>
<reference evidence="6 7" key="1">
    <citation type="submission" date="2023-10" db="EMBL/GenBank/DDBJ databases">
        <title>Saccharopolyspora sp. nov., isolated from mangrove soil.</title>
        <authorList>
            <person name="Lu Y."/>
            <person name="Liu W."/>
        </authorList>
    </citation>
    <scope>NUCLEOTIDE SEQUENCE [LARGE SCALE GENOMIC DNA]</scope>
    <source>
        <strain evidence="6 7">S2-29</strain>
    </source>
</reference>
<dbReference type="Pfam" id="PF00589">
    <property type="entry name" value="Phage_integrase"/>
    <property type="match status" value="1"/>
</dbReference>
<dbReference type="CDD" id="cd01189">
    <property type="entry name" value="INT_ICEBs1_C_like"/>
    <property type="match status" value="1"/>
</dbReference>
<dbReference type="Proteomes" id="UP001327093">
    <property type="component" value="Unassembled WGS sequence"/>
</dbReference>
<evidence type="ECO:0000256" key="1">
    <source>
        <dbReference type="ARBA" id="ARBA00008857"/>
    </source>
</evidence>
<organism evidence="6 7">
    <name type="scientific">Saccharopolyspora mangrovi</name>
    <dbReference type="NCBI Taxonomy" id="3082379"/>
    <lineage>
        <taxon>Bacteria</taxon>
        <taxon>Bacillati</taxon>
        <taxon>Actinomycetota</taxon>
        <taxon>Actinomycetes</taxon>
        <taxon>Pseudonocardiales</taxon>
        <taxon>Pseudonocardiaceae</taxon>
        <taxon>Saccharopolyspora</taxon>
    </lineage>
</organism>
<accession>A0ABU6ADD6</accession>
<dbReference type="InterPro" id="IPR050808">
    <property type="entry name" value="Phage_Integrase"/>
</dbReference>
<dbReference type="PANTHER" id="PTHR30629">
    <property type="entry name" value="PROPHAGE INTEGRASE"/>
    <property type="match status" value="1"/>
</dbReference>
<evidence type="ECO:0000256" key="3">
    <source>
        <dbReference type="ARBA" id="ARBA00023125"/>
    </source>
</evidence>
<sequence length="397" mass="44161">MGRLALPLGSMGEIRVKASGAGWTARCKYRHEDGSYSDVRRTRKNKEQAKQAVRDAVKNITSRSLSAQITAQSLFSDVADLWLEEFRTDAENGIYSLSSVDTYSDTYRNHVKPQLGNLRLFEVKTPVVNSLCQAKLKANSLSLAKHVKAVISNVMTYAVQAGAVDENPVRQIAPLTERRAKTKKKKPRALTADELVDFLGKLDADEQARGKDLPDLVRFVTATGERAGEALGAHWEDFDAEAQKLRMGGNLIQARGKGAVRNKGKSESSAERDIPLPSWAVAMLAERRAKLGEVDPGKPIFTNSRGGYLNFANLTNRVWLPFRKRAGYEWVTFHTLRKTFATLLDGAGLTAREIADLLGHSNPWTTLNTYMGRGQESRRSAEVLDELVRSDDEQKWQ</sequence>
<gene>
    <name evidence="6" type="ORF">R4I43_19145</name>
</gene>
<evidence type="ECO:0000313" key="6">
    <source>
        <dbReference type="EMBL" id="MEB3369530.1"/>
    </source>
</evidence>
<dbReference type="InterPro" id="IPR002104">
    <property type="entry name" value="Integrase_catalytic"/>
</dbReference>
<protein>
    <submittedName>
        <fullName evidence="6">Tyrosine-type recombinase/integrase</fullName>
    </submittedName>
</protein>
<name>A0ABU6ADD6_9PSEU</name>
<dbReference type="SUPFAM" id="SSF56349">
    <property type="entry name" value="DNA breaking-rejoining enzymes"/>
    <property type="match status" value="1"/>
</dbReference>
<evidence type="ECO:0000256" key="4">
    <source>
        <dbReference type="ARBA" id="ARBA00023172"/>
    </source>
</evidence>
<feature type="domain" description="Tyr recombinase" evidence="5">
    <location>
        <begin position="185"/>
        <end position="385"/>
    </location>
</feature>
<dbReference type="Pfam" id="PF22022">
    <property type="entry name" value="Phage_int_M"/>
    <property type="match status" value="1"/>
</dbReference>
<keyword evidence="2" id="KW-0229">DNA integration</keyword>
<comment type="caution">
    <text evidence="6">The sequence shown here is derived from an EMBL/GenBank/DDBJ whole genome shotgun (WGS) entry which is preliminary data.</text>
</comment>
<dbReference type="InterPro" id="IPR011010">
    <property type="entry name" value="DNA_brk_join_enz"/>
</dbReference>